<gene>
    <name evidence="2" type="ORF">CDV31_002590</name>
</gene>
<organism evidence="2 3">
    <name type="scientific">Fusarium ambrosium</name>
    <dbReference type="NCBI Taxonomy" id="131363"/>
    <lineage>
        <taxon>Eukaryota</taxon>
        <taxon>Fungi</taxon>
        <taxon>Dikarya</taxon>
        <taxon>Ascomycota</taxon>
        <taxon>Pezizomycotina</taxon>
        <taxon>Sordariomycetes</taxon>
        <taxon>Hypocreomycetidae</taxon>
        <taxon>Hypocreales</taxon>
        <taxon>Nectriaceae</taxon>
        <taxon>Fusarium</taxon>
        <taxon>Fusarium solani species complex</taxon>
    </lineage>
</organism>
<evidence type="ECO:0000313" key="2">
    <source>
        <dbReference type="EMBL" id="RSM18661.1"/>
    </source>
</evidence>
<dbReference type="Proteomes" id="UP000288429">
    <property type="component" value="Unassembled WGS sequence"/>
</dbReference>
<sequence>MTMEFFKGVYQCLIPRALQDSPPRRDWRIQFYLSSNPECMLNDPPLEDTPKEWTAYLDIVTSDLPGLMHDGLYLTQENVQLLENHVQLAYSDKRKRHFLRRYFTVIDPRWSGRLEVMSWKYEPVRDFRIHHLSADKVYNAQVLNKDGKAVYYYDTSNPEKNANYIYDDMPMEGLWPFPRKEEGAKDQEVLKREGEGGDQGEEKERKETEEGKEVVKDEGGGDEEEKDAEGEETGQGGGKSRTDFQNGRRIH</sequence>
<dbReference type="AlphaFoldDB" id="A0A428UWH6"/>
<feature type="compositionally biased region" description="Acidic residues" evidence="1">
    <location>
        <begin position="220"/>
        <end position="232"/>
    </location>
</feature>
<accession>A0A428UWH6</accession>
<keyword evidence="3" id="KW-1185">Reference proteome</keyword>
<feature type="compositionally biased region" description="Basic and acidic residues" evidence="1">
    <location>
        <begin position="182"/>
        <end position="219"/>
    </location>
</feature>
<reference evidence="2 3" key="1">
    <citation type="submission" date="2017-06" db="EMBL/GenBank/DDBJ databases">
        <title>Cmopartive genomic analysis of Ambrosia Fusariam Clade fungi.</title>
        <authorList>
            <person name="Stajich J.E."/>
            <person name="Carrillo J."/>
            <person name="Kijimoto T."/>
            <person name="Eskalen A."/>
            <person name="O'Donnell K."/>
            <person name="Kasson M."/>
        </authorList>
    </citation>
    <scope>NUCLEOTIDE SEQUENCE [LARGE SCALE GENOMIC DNA]</scope>
    <source>
        <strain evidence="2 3">NRRL 20438</strain>
    </source>
</reference>
<evidence type="ECO:0000256" key="1">
    <source>
        <dbReference type="SAM" id="MobiDB-lite"/>
    </source>
</evidence>
<dbReference type="EMBL" id="NIZV01000020">
    <property type="protein sequence ID" value="RSM18661.1"/>
    <property type="molecule type" value="Genomic_DNA"/>
</dbReference>
<evidence type="ECO:0000313" key="3">
    <source>
        <dbReference type="Proteomes" id="UP000288429"/>
    </source>
</evidence>
<protein>
    <submittedName>
        <fullName evidence="2">Uncharacterized protein</fullName>
    </submittedName>
</protein>
<name>A0A428UWH6_9HYPO</name>
<proteinExistence type="predicted"/>
<comment type="caution">
    <text evidence="2">The sequence shown here is derived from an EMBL/GenBank/DDBJ whole genome shotgun (WGS) entry which is preliminary data.</text>
</comment>
<feature type="region of interest" description="Disordered" evidence="1">
    <location>
        <begin position="182"/>
        <end position="251"/>
    </location>
</feature>